<protein>
    <submittedName>
        <fullName evidence="2">Uncharacterized protein</fullName>
    </submittedName>
</protein>
<evidence type="ECO:0000313" key="3">
    <source>
        <dbReference type="Proteomes" id="UP000324800"/>
    </source>
</evidence>
<comment type="caution">
    <text evidence="2">The sequence shown here is derived from an EMBL/GenBank/DDBJ whole genome shotgun (WGS) entry which is preliminary data.</text>
</comment>
<name>A0A5J4RBI2_9EUKA</name>
<organism evidence="2 3">
    <name type="scientific">Streblomastix strix</name>
    <dbReference type="NCBI Taxonomy" id="222440"/>
    <lineage>
        <taxon>Eukaryota</taxon>
        <taxon>Metamonada</taxon>
        <taxon>Preaxostyla</taxon>
        <taxon>Oxymonadida</taxon>
        <taxon>Streblomastigidae</taxon>
        <taxon>Streblomastix</taxon>
    </lineage>
</organism>
<accession>A0A5J4RBI2</accession>
<dbReference type="Proteomes" id="UP000324800">
    <property type="component" value="Unassembled WGS sequence"/>
</dbReference>
<evidence type="ECO:0000256" key="1">
    <source>
        <dbReference type="SAM" id="MobiDB-lite"/>
    </source>
</evidence>
<feature type="non-terminal residue" evidence="2">
    <location>
        <position position="1"/>
    </location>
</feature>
<dbReference type="EMBL" id="SNRW01042779">
    <property type="protein sequence ID" value="KAA6330724.1"/>
    <property type="molecule type" value="Genomic_DNA"/>
</dbReference>
<sequence>VTVTATASKYKKTGQGRELRQLREQTETRTGWRMMNATDKQREINSRDRVKDQYLHHIKKPMNLKMMTFWMKQFLKQQCHIYHCTKLSQELHKQHGKTEDMIQQETLV</sequence>
<proteinExistence type="predicted"/>
<feature type="region of interest" description="Disordered" evidence="1">
    <location>
        <begin position="1"/>
        <end position="23"/>
    </location>
</feature>
<reference evidence="2 3" key="1">
    <citation type="submission" date="2019-03" db="EMBL/GenBank/DDBJ databases">
        <title>Single cell metagenomics reveals metabolic interactions within the superorganism composed of flagellate Streblomastix strix and complex community of Bacteroidetes bacteria on its surface.</title>
        <authorList>
            <person name="Treitli S.C."/>
            <person name="Kolisko M."/>
            <person name="Husnik F."/>
            <person name="Keeling P."/>
            <person name="Hampl V."/>
        </authorList>
    </citation>
    <scope>NUCLEOTIDE SEQUENCE [LARGE SCALE GENOMIC DNA]</scope>
    <source>
        <strain evidence="2">ST1C</strain>
    </source>
</reference>
<gene>
    <name evidence="2" type="ORF">EZS28_053464</name>
</gene>
<dbReference type="AlphaFoldDB" id="A0A5J4RBI2"/>
<evidence type="ECO:0000313" key="2">
    <source>
        <dbReference type="EMBL" id="KAA6330724.1"/>
    </source>
</evidence>